<dbReference type="InterPro" id="IPR050117">
    <property type="entry name" value="MAPK"/>
</dbReference>
<keyword evidence="4 8" id="KW-0418">Kinase</keyword>
<evidence type="ECO:0000313" key="11">
    <source>
        <dbReference type="Proteomes" id="UP000054937"/>
    </source>
</evidence>
<comment type="similarity">
    <text evidence="8">Belongs to the protein kinase superfamily. Ser/Thr protein kinase family. MAP kinase subfamily.</text>
</comment>
<evidence type="ECO:0000256" key="2">
    <source>
        <dbReference type="ARBA" id="ARBA00022679"/>
    </source>
</evidence>
<reference evidence="10 11" key="1">
    <citation type="journal article" date="2015" name="Sci. Rep.">
        <title>Genome of the facultative scuticociliatosis pathogen Pseudocohnilembus persalinus provides insight into its virulence through horizontal gene transfer.</title>
        <authorList>
            <person name="Xiong J."/>
            <person name="Wang G."/>
            <person name="Cheng J."/>
            <person name="Tian M."/>
            <person name="Pan X."/>
            <person name="Warren A."/>
            <person name="Jiang C."/>
            <person name="Yuan D."/>
            <person name="Miao W."/>
        </authorList>
    </citation>
    <scope>NUCLEOTIDE SEQUENCE [LARGE SCALE GENOMIC DNA]</scope>
    <source>
        <strain evidence="10">36N120E</strain>
    </source>
</reference>
<evidence type="ECO:0000256" key="3">
    <source>
        <dbReference type="ARBA" id="ARBA00022741"/>
    </source>
</evidence>
<evidence type="ECO:0000256" key="7">
    <source>
        <dbReference type="RuleBase" id="RU000304"/>
    </source>
</evidence>
<dbReference type="PROSITE" id="PS01351">
    <property type="entry name" value="MAPK"/>
    <property type="match status" value="1"/>
</dbReference>
<keyword evidence="5 6" id="KW-0067">ATP-binding</keyword>
<dbReference type="FunFam" id="1.10.510.10:FF:000098">
    <property type="entry name" value="Mitogen-activated protein kinase 1"/>
    <property type="match status" value="1"/>
</dbReference>
<comment type="activity regulation">
    <text evidence="8">Activated by threonine and tyrosine phosphorylation.</text>
</comment>
<dbReference type="SUPFAM" id="SSF56112">
    <property type="entry name" value="Protein kinase-like (PK-like)"/>
    <property type="match status" value="1"/>
</dbReference>
<evidence type="ECO:0000313" key="10">
    <source>
        <dbReference type="EMBL" id="KRX09132.1"/>
    </source>
</evidence>
<dbReference type="PROSITE" id="PS00108">
    <property type="entry name" value="PROTEIN_KINASE_ST"/>
    <property type="match status" value="1"/>
</dbReference>
<keyword evidence="2 8" id="KW-0808">Transferase</keyword>
<name>A0A0V0R3R2_PSEPJ</name>
<keyword evidence="11" id="KW-1185">Reference proteome</keyword>
<dbReference type="GO" id="GO:0005524">
    <property type="term" value="F:ATP binding"/>
    <property type="evidence" value="ECO:0007669"/>
    <property type="project" value="UniProtKB-UniRule"/>
</dbReference>
<dbReference type="Proteomes" id="UP000054937">
    <property type="component" value="Unassembled WGS sequence"/>
</dbReference>
<dbReference type="SMART" id="SM00220">
    <property type="entry name" value="S_TKc"/>
    <property type="match status" value="1"/>
</dbReference>
<accession>A0A0V0R3R2</accession>
<evidence type="ECO:0000256" key="1">
    <source>
        <dbReference type="ARBA" id="ARBA00022527"/>
    </source>
</evidence>
<evidence type="ECO:0000256" key="4">
    <source>
        <dbReference type="ARBA" id="ARBA00022777"/>
    </source>
</evidence>
<dbReference type="InterPro" id="IPR017441">
    <property type="entry name" value="Protein_kinase_ATP_BS"/>
</dbReference>
<dbReference type="GO" id="GO:0004707">
    <property type="term" value="F:MAP kinase activity"/>
    <property type="evidence" value="ECO:0007669"/>
    <property type="project" value="UniProtKB-EC"/>
</dbReference>
<dbReference type="EMBL" id="LDAU01000054">
    <property type="protein sequence ID" value="KRX09132.1"/>
    <property type="molecule type" value="Genomic_DNA"/>
</dbReference>
<proteinExistence type="inferred from homology"/>
<comment type="catalytic activity">
    <reaction evidence="8">
        <text>L-threonyl-[protein] + ATP = O-phospho-L-threonyl-[protein] + ADP + H(+)</text>
        <dbReference type="Rhea" id="RHEA:46608"/>
        <dbReference type="Rhea" id="RHEA-COMP:11060"/>
        <dbReference type="Rhea" id="RHEA-COMP:11605"/>
        <dbReference type="ChEBI" id="CHEBI:15378"/>
        <dbReference type="ChEBI" id="CHEBI:30013"/>
        <dbReference type="ChEBI" id="CHEBI:30616"/>
        <dbReference type="ChEBI" id="CHEBI:61977"/>
        <dbReference type="ChEBI" id="CHEBI:456216"/>
        <dbReference type="EC" id="2.7.11.24"/>
    </reaction>
</comment>
<keyword evidence="1 7" id="KW-0723">Serine/threonine-protein kinase</keyword>
<evidence type="ECO:0000256" key="6">
    <source>
        <dbReference type="PROSITE-ProRule" id="PRU10141"/>
    </source>
</evidence>
<keyword evidence="3 6" id="KW-0547">Nucleotide-binding</keyword>
<evidence type="ECO:0000256" key="8">
    <source>
        <dbReference type="RuleBase" id="RU361165"/>
    </source>
</evidence>
<dbReference type="CDD" id="cd07834">
    <property type="entry name" value="STKc_MAPK"/>
    <property type="match status" value="1"/>
</dbReference>
<dbReference type="EC" id="2.7.11.24" evidence="8"/>
<dbReference type="PROSITE" id="PS00107">
    <property type="entry name" value="PROTEIN_KINASE_ATP"/>
    <property type="match status" value="1"/>
</dbReference>
<sequence length="370" mass="43362">MDPENQQQQQAPVPKEIVQFYKEFRNKSDKLKKKIIGNVEFEISDRYEILEQIGQGAYGVVVAAKDKLAPKDKRLVAIKKVQIAFEHKLYTKRTLRELRLQRLLQHDNILGVNTLLLPKSREDFDYIYIVSDLMETDLYQIIKSDQQLSDDHCQFFLYQILRGLKYVHSANVVHRDLKPRNLLVNKNCDLKICDLGLARAITPQEGNKTRCLTDYIVTRWYRAPELLLSYKEYDAAVDIWSVGCIFAELLNRKTFLRGNSKLIFENLGTPSEQEISQIPKKKYRDLVRQFLPKQPKPWQRLFPRASPEAIDLLSKLLCFDSKKRLTAAQALEHPYLTDFHLPEDEPTRQPVNPLEFEFDDYNLNKHQLKA</sequence>
<organism evidence="10 11">
    <name type="scientific">Pseudocohnilembus persalinus</name>
    <name type="common">Ciliate</name>
    <dbReference type="NCBI Taxonomy" id="266149"/>
    <lineage>
        <taxon>Eukaryota</taxon>
        <taxon>Sar</taxon>
        <taxon>Alveolata</taxon>
        <taxon>Ciliophora</taxon>
        <taxon>Intramacronucleata</taxon>
        <taxon>Oligohymenophorea</taxon>
        <taxon>Scuticociliatia</taxon>
        <taxon>Philasterida</taxon>
        <taxon>Pseudocohnilembidae</taxon>
        <taxon>Pseudocohnilembus</taxon>
    </lineage>
</organism>
<dbReference type="FunFam" id="3.30.200.20:FF:000046">
    <property type="entry name" value="Mitogen-activated protein kinase"/>
    <property type="match status" value="1"/>
</dbReference>
<comment type="caution">
    <text evidence="10">The sequence shown here is derived from an EMBL/GenBank/DDBJ whole genome shotgun (WGS) entry which is preliminary data.</text>
</comment>
<dbReference type="Gene3D" id="3.30.200.20">
    <property type="entry name" value="Phosphorylase Kinase, domain 1"/>
    <property type="match status" value="1"/>
</dbReference>
<dbReference type="AlphaFoldDB" id="A0A0V0R3R2"/>
<dbReference type="InterPro" id="IPR008271">
    <property type="entry name" value="Ser/Thr_kinase_AS"/>
</dbReference>
<keyword evidence="8" id="KW-0460">Magnesium</keyword>
<protein>
    <recommendedName>
        <fullName evidence="8">Mitogen-activated protein kinase</fullName>
        <ecNumber evidence="8">2.7.11.24</ecNumber>
    </recommendedName>
</protein>
<evidence type="ECO:0000259" key="9">
    <source>
        <dbReference type="PROSITE" id="PS50011"/>
    </source>
</evidence>
<evidence type="ECO:0000256" key="5">
    <source>
        <dbReference type="ARBA" id="ARBA00022840"/>
    </source>
</evidence>
<gene>
    <name evidence="10" type="ORF">PPERSA_08848</name>
</gene>
<dbReference type="PANTHER" id="PTHR24055">
    <property type="entry name" value="MITOGEN-ACTIVATED PROTEIN KINASE"/>
    <property type="match status" value="1"/>
</dbReference>
<dbReference type="PROSITE" id="PS50011">
    <property type="entry name" value="PROTEIN_KINASE_DOM"/>
    <property type="match status" value="1"/>
</dbReference>
<dbReference type="OMA" id="IIWREAL"/>
<dbReference type="InParanoid" id="A0A0V0R3R2"/>
<dbReference type="InterPro" id="IPR000719">
    <property type="entry name" value="Prot_kinase_dom"/>
</dbReference>
<comment type="cofactor">
    <cofactor evidence="8">
        <name>Mg(2+)</name>
        <dbReference type="ChEBI" id="CHEBI:18420"/>
    </cofactor>
</comment>
<dbReference type="InterPro" id="IPR011009">
    <property type="entry name" value="Kinase-like_dom_sf"/>
</dbReference>
<feature type="domain" description="Protein kinase" evidence="9">
    <location>
        <begin position="47"/>
        <end position="336"/>
    </location>
</feature>
<dbReference type="OrthoDB" id="192887at2759"/>
<feature type="binding site" evidence="6">
    <location>
        <position position="80"/>
    </location>
    <ligand>
        <name>ATP</name>
        <dbReference type="ChEBI" id="CHEBI:30616"/>
    </ligand>
</feature>
<dbReference type="InterPro" id="IPR003527">
    <property type="entry name" value="MAP_kinase_CS"/>
</dbReference>
<dbReference type="Gene3D" id="1.10.510.10">
    <property type="entry name" value="Transferase(Phosphotransferase) domain 1"/>
    <property type="match status" value="1"/>
</dbReference>
<dbReference type="Pfam" id="PF00069">
    <property type="entry name" value="Pkinase"/>
    <property type="match status" value="1"/>
</dbReference>